<dbReference type="InterPro" id="IPR006461">
    <property type="entry name" value="PLAC_motif_containing"/>
</dbReference>
<sequence length="136" mass="14729">MADKAPGVPAAASSSEWSHSFWACCSPVDKCLCACLFPCCLFGRTQSRLQNPAEKPSSFNGMCCGWCCLSMVGCSCILQGLQRGRMRDQYGINGSTFMDFFASCCCPCCGLLQEEKEAVARIESSGYQPPQGMVYP</sequence>
<evidence type="ECO:0000313" key="2">
    <source>
        <dbReference type="Proteomes" id="UP000054567"/>
    </source>
</evidence>
<reference evidence="2" key="2">
    <citation type="journal article" date="2009" name="Genome Res.">
        <title>Comparative genomic analyses of the human fungal pathogens Coccidioides and their relatives.</title>
        <authorList>
            <person name="Sharpton T.J."/>
            <person name="Stajich J.E."/>
            <person name="Rounsley S.D."/>
            <person name="Gardner M.J."/>
            <person name="Wortman J.R."/>
            <person name="Jordar V.S."/>
            <person name="Maiti R."/>
            <person name="Kodira C.D."/>
            <person name="Neafsey D.E."/>
            <person name="Zeng Q."/>
            <person name="Hung C.-Y."/>
            <person name="McMahan C."/>
            <person name="Muszewska A."/>
            <person name="Grynberg M."/>
            <person name="Mandel M.A."/>
            <person name="Kellner E.M."/>
            <person name="Barker B.M."/>
            <person name="Galgiani J.N."/>
            <person name="Orbach M.J."/>
            <person name="Kirkland T.N."/>
            <person name="Cole G.T."/>
            <person name="Henn M.R."/>
            <person name="Birren B.W."/>
            <person name="Taylor J.W."/>
        </authorList>
    </citation>
    <scope>NUCLEOTIDE SEQUENCE [LARGE SCALE GENOMIC DNA]</scope>
    <source>
        <strain evidence="2">RMSCC 3488</strain>
    </source>
</reference>
<protein>
    <submittedName>
        <fullName evidence="1">DUF614 domain-containing protein</fullName>
    </submittedName>
</protein>
<evidence type="ECO:0000313" key="1">
    <source>
        <dbReference type="EMBL" id="KMM72673.1"/>
    </source>
</evidence>
<dbReference type="NCBIfam" id="TIGR01571">
    <property type="entry name" value="A_thal_Cys_rich"/>
    <property type="match status" value="1"/>
</dbReference>
<dbReference type="VEuPathDB" id="FungiDB:CPAG_08967"/>
<dbReference type="EMBL" id="DS268114">
    <property type="protein sequence ID" value="KMM72673.1"/>
    <property type="molecule type" value="Genomic_DNA"/>
</dbReference>
<name>A0A0J6FQL0_COCPO</name>
<dbReference type="PANTHER" id="PTHR15907">
    <property type="entry name" value="DUF614 FAMILY PROTEIN-RELATED"/>
    <property type="match status" value="1"/>
</dbReference>
<gene>
    <name evidence="1" type="ORF">CPAG_08967</name>
</gene>
<dbReference type="Proteomes" id="UP000054567">
    <property type="component" value="Unassembled WGS sequence"/>
</dbReference>
<dbReference type="AlphaFoldDB" id="A0A0J6FQL0"/>
<accession>A0A0J6FQL0</accession>
<dbReference type="Pfam" id="PF04749">
    <property type="entry name" value="PLAC8"/>
    <property type="match status" value="1"/>
</dbReference>
<organism evidence="1 2">
    <name type="scientific">Coccidioides posadasii RMSCC 3488</name>
    <dbReference type="NCBI Taxonomy" id="454284"/>
    <lineage>
        <taxon>Eukaryota</taxon>
        <taxon>Fungi</taxon>
        <taxon>Dikarya</taxon>
        <taxon>Ascomycota</taxon>
        <taxon>Pezizomycotina</taxon>
        <taxon>Eurotiomycetes</taxon>
        <taxon>Eurotiomycetidae</taxon>
        <taxon>Onygenales</taxon>
        <taxon>Onygenaceae</taxon>
        <taxon>Coccidioides</taxon>
    </lineage>
</organism>
<proteinExistence type="predicted"/>
<reference evidence="2" key="3">
    <citation type="journal article" date="2010" name="Genome Res.">
        <title>Population genomic sequencing of Coccidioides fungi reveals recent hybridization and transposon control.</title>
        <authorList>
            <person name="Neafsey D.E."/>
            <person name="Barker B.M."/>
            <person name="Sharpton T.J."/>
            <person name="Stajich J.E."/>
            <person name="Park D.J."/>
            <person name="Whiston E."/>
            <person name="Hung C.-Y."/>
            <person name="McMahan C."/>
            <person name="White J."/>
            <person name="Sykes S."/>
            <person name="Heiman D."/>
            <person name="Young S."/>
            <person name="Zeng Q."/>
            <person name="Abouelleil A."/>
            <person name="Aftuck L."/>
            <person name="Bessette D."/>
            <person name="Brown A."/>
            <person name="FitzGerald M."/>
            <person name="Lui A."/>
            <person name="Macdonald J.P."/>
            <person name="Priest M."/>
            <person name="Orbach M.J."/>
            <person name="Galgiani J.N."/>
            <person name="Kirkland T.N."/>
            <person name="Cole G.T."/>
            <person name="Birren B.W."/>
            <person name="Henn M.R."/>
            <person name="Taylor J.W."/>
            <person name="Rounsley S.D."/>
        </authorList>
    </citation>
    <scope>NUCLEOTIDE SEQUENCE [LARGE SCALE GENOMIC DNA]</scope>
    <source>
        <strain evidence="2">RMSCC 3488</strain>
    </source>
</reference>
<dbReference type="OrthoDB" id="1045822at2759"/>
<reference evidence="1 2" key="1">
    <citation type="submission" date="2007-06" db="EMBL/GenBank/DDBJ databases">
        <title>The Genome Sequence of Coccidioides posadasii RMSCC_3488.</title>
        <authorList>
            <consortium name="Coccidioides Genome Resources Consortium"/>
            <consortium name="The Broad Institute Genome Sequencing Platform"/>
            <person name="Henn M.R."/>
            <person name="Sykes S."/>
            <person name="Young S."/>
            <person name="Jaffe D."/>
            <person name="Berlin A."/>
            <person name="Alvarez P."/>
            <person name="Butler J."/>
            <person name="Gnerre S."/>
            <person name="Grabherr M."/>
            <person name="Mauceli E."/>
            <person name="Brockman W."/>
            <person name="Kodira C."/>
            <person name="Alvarado L."/>
            <person name="Zeng Q."/>
            <person name="Crawford M."/>
            <person name="Antoine C."/>
            <person name="Devon K."/>
            <person name="Galgiani J."/>
            <person name="Orsborn K."/>
            <person name="Lewis M.L."/>
            <person name="Nusbaum C."/>
            <person name="Galagan J."/>
            <person name="Birren B."/>
        </authorList>
    </citation>
    <scope>NUCLEOTIDE SEQUENCE [LARGE SCALE GENOMIC DNA]</scope>
    <source>
        <strain evidence="1 2">RMSCC 3488</strain>
    </source>
</reference>